<evidence type="ECO:0000256" key="4">
    <source>
        <dbReference type="ARBA" id="ARBA00023002"/>
    </source>
</evidence>
<keyword evidence="5 7" id="KW-0408">Iron</keyword>
<dbReference type="EMBL" id="JAKKPZ010000009">
    <property type="protein sequence ID" value="KAI1717198.1"/>
    <property type="molecule type" value="Genomic_DNA"/>
</dbReference>
<dbReference type="Pfam" id="PF00067">
    <property type="entry name" value="p450"/>
    <property type="match status" value="1"/>
</dbReference>
<organism evidence="9 10">
    <name type="scientific">Ditylenchus destructor</name>
    <dbReference type="NCBI Taxonomy" id="166010"/>
    <lineage>
        <taxon>Eukaryota</taxon>
        <taxon>Metazoa</taxon>
        <taxon>Ecdysozoa</taxon>
        <taxon>Nematoda</taxon>
        <taxon>Chromadorea</taxon>
        <taxon>Rhabditida</taxon>
        <taxon>Tylenchina</taxon>
        <taxon>Tylenchomorpha</taxon>
        <taxon>Sphaerularioidea</taxon>
        <taxon>Anguinidae</taxon>
        <taxon>Anguininae</taxon>
        <taxon>Ditylenchus</taxon>
    </lineage>
</organism>
<dbReference type="InterPro" id="IPR002401">
    <property type="entry name" value="Cyt_P450_E_grp-I"/>
</dbReference>
<evidence type="ECO:0000313" key="10">
    <source>
        <dbReference type="Proteomes" id="UP001201812"/>
    </source>
</evidence>
<evidence type="ECO:0000313" key="9">
    <source>
        <dbReference type="EMBL" id="KAI1717198.1"/>
    </source>
</evidence>
<dbReference type="PRINTS" id="PR00463">
    <property type="entry name" value="EP450I"/>
</dbReference>
<comment type="caution">
    <text evidence="9">The sequence shown here is derived from an EMBL/GenBank/DDBJ whole genome shotgun (WGS) entry which is preliminary data.</text>
</comment>
<dbReference type="GO" id="GO:0005737">
    <property type="term" value="C:cytoplasm"/>
    <property type="evidence" value="ECO:0007669"/>
    <property type="project" value="TreeGrafter"/>
</dbReference>
<keyword evidence="10" id="KW-1185">Reference proteome</keyword>
<dbReference type="Proteomes" id="UP001201812">
    <property type="component" value="Unassembled WGS sequence"/>
</dbReference>
<keyword evidence="6 8" id="KW-0503">Monooxygenase</keyword>
<dbReference type="GO" id="GO:0020037">
    <property type="term" value="F:heme binding"/>
    <property type="evidence" value="ECO:0007669"/>
    <property type="project" value="InterPro"/>
</dbReference>
<evidence type="ECO:0000256" key="5">
    <source>
        <dbReference type="ARBA" id="ARBA00023004"/>
    </source>
</evidence>
<keyword evidence="4 8" id="KW-0560">Oxidoreductase</keyword>
<keyword evidence="3 7" id="KW-0479">Metal-binding</keyword>
<protein>
    <submittedName>
        <fullName evidence="9">Cytochrome p450 domain-containing protein</fullName>
    </submittedName>
</protein>
<evidence type="ECO:0000256" key="7">
    <source>
        <dbReference type="PIRSR" id="PIRSR602401-1"/>
    </source>
</evidence>
<dbReference type="SUPFAM" id="SSF48264">
    <property type="entry name" value="Cytochrome P450"/>
    <property type="match status" value="1"/>
</dbReference>
<evidence type="ECO:0000256" key="8">
    <source>
        <dbReference type="RuleBase" id="RU000461"/>
    </source>
</evidence>
<accession>A0AAD4N578</accession>
<gene>
    <name evidence="9" type="ORF">DdX_06931</name>
</gene>
<reference evidence="9" key="1">
    <citation type="submission" date="2022-01" db="EMBL/GenBank/DDBJ databases">
        <title>Genome Sequence Resource for Two Populations of Ditylenchus destructor, the Migratory Endoparasitic Phytonematode.</title>
        <authorList>
            <person name="Zhang H."/>
            <person name="Lin R."/>
            <person name="Xie B."/>
        </authorList>
    </citation>
    <scope>NUCLEOTIDE SEQUENCE</scope>
    <source>
        <strain evidence="9">BazhouSP</strain>
    </source>
</reference>
<comment type="similarity">
    <text evidence="2 8">Belongs to the cytochrome P450 family.</text>
</comment>
<evidence type="ECO:0000256" key="1">
    <source>
        <dbReference type="ARBA" id="ARBA00001971"/>
    </source>
</evidence>
<comment type="cofactor">
    <cofactor evidence="1 7">
        <name>heme</name>
        <dbReference type="ChEBI" id="CHEBI:30413"/>
    </cofactor>
</comment>
<keyword evidence="7 8" id="KW-0349">Heme</keyword>
<dbReference type="InterPro" id="IPR036396">
    <property type="entry name" value="Cyt_P450_sf"/>
</dbReference>
<feature type="binding site" description="axial binding residue" evidence="7">
    <location>
        <position position="449"/>
    </location>
    <ligand>
        <name>heme</name>
        <dbReference type="ChEBI" id="CHEBI:30413"/>
    </ligand>
    <ligandPart>
        <name>Fe</name>
        <dbReference type="ChEBI" id="CHEBI:18248"/>
    </ligandPart>
</feature>
<dbReference type="FunFam" id="1.10.630.10:FF:000036">
    <property type="entry name" value="CYtochrome P450 family"/>
    <property type="match status" value="1"/>
</dbReference>
<sequence>MILLLIITFLLLLFFHNFYYKRKNLPSGPIPLPFVGTLPQLFLFGPPEELFLKWRDKFGPVFTHWMGEDPIVAVTDFETIRDAFQKDGDAYVDRPAFDEFNEITRGGNFGIIDIDGDLWREHRRFALHILRDFGLGTNLMQDRILDEVNELLDILKKKVERCEQNPEYEFDISEPIDVSVGSIINSVLFGYRFSGDKLQEFYELKSLLRRFFEAFSSPLILASINHPKFFRKLPFFKSAINNTLYCNDSLFEFFERQINEHIGNIDFETESAPTDFIEAFLREAKRRDKDGLEHTFSTMQLKSVCSDLWIAGQETTSTTLIWGIYFLMSHPTVQARLHSELDAVIGSDRMVTISDKSKLPFTNAVVAEVQRAANLLPLNLLRRTTREVKIDGQVIPKGTNISPMISCVLYDPKIFPNPKAFDPGRFIDENGTFRKCDEIIPFSIGKRQCLGEGLARMELFLFIANIFNMCKIIPSPISGLPSADRKYQMITAQPPKFKCRIKARHR</sequence>
<dbReference type="GO" id="GO:0016712">
    <property type="term" value="F:oxidoreductase activity, acting on paired donors, with incorporation or reduction of molecular oxygen, reduced flavin or flavoprotein as one donor, and incorporation of one atom of oxygen"/>
    <property type="evidence" value="ECO:0007669"/>
    <property type="project" value="TreeGrafter"/>
</dbReference>
<dbReference type="PROSITE" id="PS00086">
    <property type="entry name" value="CYTOCHROME_P450"/>
    <property type="match status" value="1"/>
</dbReference>
<dbReference type="PANTHER" id="PTHR24300">
    <property type="entry name" value="CYTOCHROME P450 508A4-RELATED"/>
    <property type="match status" value="1"/>
</dbReference>
<dbReference type="InterPro" id="IPR001128">
    <property type="entry name" value="Cyt_P450"/>
</dbReference>
<dbReference type="PANTHER" id="PTHR24300:SF375">
    <property type="entry name" value="CYTOCHROME P450 FAMILY"/>
    <property type="match status" value="1"/>
</dbReference>
<dbReference type="Gene3D" id="1.10.630.10">
    <property type="entry name" value="Cytochrome P450"/>
    <property type="match status" value="1"/>
</dbReference>
<evidence type="ECO:0000256" key="2">
    <source>
        <dbReference type="ARBA" id="ARBA00010617"/>
    </source>
</evidence>
<dbReference type="GO" id="GO:0005506">
    <property type="term" value="F:iron ion binding"/>
    <property type="evidence" value="ECO:0007669"/>
    <property type="project" value="InterPro"/>
</dbReference>
<dbReference type="InterPro" id="IPR050182">
    <property type="entry name" value="Cytochrome_P450_fam2"/>
</dbReference>
<dbReference type="CDD" id="cd20617">
    <property type="entry name" value="CYP1_2-like"/>
    <property type="match status" value="1"/>
</dbReference>
<dbReference type="AlphaFoldDB" id="A0AAD4N578"/>
<proteinExistence type="inferred from homology"/>
<evidence type="ECO:0000256" key="3">
    <source>
        <dbReference type="ARBA" id="ARBA00022723"/>
    </source>
</evidence>
<evidence type="ECO:0000256" key="6">
    <source>
        <dbReference type="ARBA" id="ARBA00023033"/>
    </source>
</evidence>
<name>A0AAD4N578_9BILA</name>
<dbReference type="GO" id="GO:0006082">
    <property type="term" value="P:organic acid metabolic process"/>
    <property type="evidence" value="ECO:0007669"/>
    <property type="project" value="TreeGrafter"/>
</dbReference>
<dbReference type="PRINTS" id="PR00385">
    <property type="entry name" value="P450"/>
</dbReference>
<dbReference type="InterPro" id="IPR017972">
    <property type="entry name" value="Cyt_P450_CS"/>
</dbReference>
<dbReference type="GO" id="GO:0006805">
    <property type="term" value="P:xenobiotic metabolic process"/>
    <property type="evidence" value="ECO:0007669"/>
    <property type="project" value="TreeGrafter"/>
</dbReference>